<feature type="domain" description="YdhG-like" evidence="1">
    <location>
        <begin position="42"/>
        <end position="127"/>
    </location>
</feature>
<protein>
    <recommendedName>
        <fullName evidence="1">YdhG-like domain-containing protein</fullName>
    </recommendedName>
</protein>
<sequence>MWECPKCGRTFKNTNQEHYCGEAPKTIEEYIERQTEQAKPYLVQINKAIKSAIPDTVEKISWSMPTYWKKRNLIQFAAFKKHIGLYPGPDAIEAFAERLKEYKTSKGTIQFPYDKPIPFELIGEIAKWCEKERGAQA</sequence>
<reference evidence="2 3" key="1">
    <citation type="submission" date="2019-12" db="EMBL/GenBank/DDBJ databases">
        <title>Sporaefaciens musculi gen. nov., sp. nov., a novel bacterium isolated from the caecum of an obese mouse.</title>
        <authorList>
            <person name="Rasmussen T.S."/>
            <person name="Streidl T."/>
            <person name="Hitch T.C.A."/>
            <person name="Wortmann E."/>
            <person name="Deptula P."/>
            <person name="Hansen M."/>
            <person name="Nielsen D.S."/>
            <person name="Clavel T."/>
            <person name="Vogensen F.K."/>
        </authorList>
    </citation>
    <scope>NUCLEOTIDE SEQUENCE [LARGE SCALE GENOMIC DNA]</scope>
    <source>
        <strain evidence="2 3">WCA-9-b2</strain>
    </source>
</reference>
<comment type="caution">
    <text evidence="2">The sequence shown here is derived from an EMBL/GenBank/DDBJ whole genome shotgun (WGS) entry which is preliminary data.</text>
</comment>
<evidence type="ECO:0000313" key="3">
    <source>
        <dbReference type="Proteomes" id="UP000460412"/>
    </source>
</evidence>
<dbReference type="RefSeq" id="WP_159757229.1">
    <property type="nucleotide sequence ID" value="NZ_CASSPE010000076.1"/>
</dbReference>
<dbReference type="InterPro" id="IPR014922">
    <property type="entry name" value="YdhG-like"/>
</dbReference>
<organism evidence="2 3">
    <name type="scientific">Sporofaciens musculi</name>
    <dbReference type="NCBI Taxonomy" id="2681861"/>
    <lineage>
        <taxon>Bacteria</taxon>
        <taxon>Bacillati</taxon>
        <taxon>Bacillota</taxon>
        <taxon>Clostridia</taxon>
        <taxon>Lachnospirales</taxon>
        <taxon>Lachnospiraceae</taxon>
        <taxon>Sporofaciens</taxon>
    </lineage>
</organism>
<evidence type="ECO:0000259" key="1">
    <source>
        <dbReference type="Pfam" id="PF08818"/>
    </source>
</evidence>
<name>A0A7X3MLQ4_9FIRM</name>
<accession>A0A7X3MLQ4</accession>
<dbReference type="Pfam" id="PF08818">
    <property type="entry name" value="DUF1801"/>
    <property type="match status" value="1"/>
</dbReference>
<dbReference type="EMBL" id="WUQX01000001">
    <property type="protein sequence ID" value="MXP78754.1"/>
    <property type="molecule type" value="Genomic_DNA"/>
</dbReference>
<dbReference type="Proteomes" id="UP000460412">
    <property type="component" value="Unassembled WGS sequence"/>
</dbReference>
<evidence type="ECO:0000313" key="2">
    <source>
        <dbReference type="EMBL" id="MXP78754.1"/>
    </source>
</evidence>
<gene>
    <name evidence="2" type="ORF">GN277_26460</name>
</gene>
<dbReference type="SUPFAM" id="SSF159888">
    <property type="entry name" value="YdhG-like"/>
    <property type="match status" value="1"/>
</dbReference>
<dbReference type="Gene3D" id="3.90.1150.200">
    <property type="match status" value="1"/>
</dbReference>
<keyword evidence="3" id="KW-1185">Reference proteome</keyword>
<dbReference type="AlphaFoldDB" id="A0A7X3MLQ4"/>
<proteinExistence type="predicted"/>